<keyword evidence="1" id="KW-0812">Transmembrane</keyword>
<name>A0A3D3R674_9PLAN</name>
<comment type="caution">
    <text evidence="2">The sequence shown here is derived from an EMBL/GenBank/DDBJ whole genome shotgun (WGS) entry which is preliminary data.</text>
</comment>
<evidence type="ECO:0000313" key="2">
    <source>
        <dbReference type="EMBL" id="HCO24361.1"/>
    </source>
</evidence>
<proteinExistence type="predicted"/>
<organism evidence="2 3">
    <name type="scientific">Gimesia maris</name>
    <dbReference type="NCBI Taxonomy" id="122"/>
    <lineage>
        <taxon>Bacteria</taxon>
        <taxon>Pseudomonadati</taxon>
        <taxon>Planctomycetota</taxon>
        <taxon>Planctomycetia</taxon>
        <taxon>Planctomycetales</taxon>
        <taxon>Planctomycetaceae</taxon>
        <taxon>Gimesia</taxon>
    </lineage>
</organism>
<keyword evidence="1" id="KW-0472">Membrane</keyword>
<feature type="transmembrane region" description="Helical" evidence="1">
    <location>
        <begin position="103"/>
        <end position="124"/>
    </location>
</feature>
<keyword evidence="1" id="KW-1133">Transmembrane helix</keyword>
<dbReference type="Proteomes" id="UP000263642">
    <property type="component" value="Unassembled WGS sequence"/>
</dbReference>
<evidence type="ECO:0000256" key="1">
    <source>
        <dbReference type="SAM" id="Phobius"/>
    </source>
</evidence>
<evidence type="ECO:0000313" key="3">
    <source>
        <dbReference type="Proteomes" id="UP000263642"/>
    </source>
</evidence>
<reference evidence="2 3" key="1">
    <citation type="journal article" date="2018" name="Nat. Biotechnol.">
        <title>A standardized bacterial taxonomy based on genome phylogeny substantially revises the tree of life.</title>
        <authorList>
            <person name="Parks D.H."/>
            <person name="Chuvochina M."/>
            <person name="Waite D.W."/>
            <person name="Rinke C."/>
            <person name="Skarshewski A."/>
            <person name="Chaumeil P.A."/>
            <person name="Hugenholtz P."/>
        </authorList>
    </citation>
    <scope>NUCLEOTIDE SEQUENCE [LARGE SCALE GENOMIC DNA]</scope>
    <source>
        <strain evidence="2">UBA9375</strain>
    </source>
</reference>
<accession>A0A3D3R674</accession>
<dbReference type="EMBL" id="DQAY01000090">
    <property type="protein sequence ID" value="HCO24361.1"/>
    <property type="molecule type" value="Genomic_DNA"/>
</dbReference>
<dbReference type="AlphaFoldDB" id="A0A3D3R674"/>
<protein>
    <submittedName>
        <fullName evidence="2">Uncharacterized protein</fullName>
    </submittedName>
</protein>
<sequence>MTVIRQLIAGLDTEDIVVYDVSDCQLYGWKHLHRLHGEIAQAAAAAGCLPEIYQSIYWLTLVYFPVKPLGTYVVLPRQTCDDPDGDADQYRAVRIPMDWWQVALHYMIALSLVLGLVGIVLGWLSARKMA</sequence>
<gene>
    <name evidence="2" type="ORF">DIT97_15470</name>
</gene>